<organism evidence="2 3">
    <name type="scientific">Dolosigranulum pigrum</name>
    <dbReference type="NCBI Taxonomy" id="29394"/>
    <lineage>
        <taxon>Bacteria</taxon>
        <taxon>Bacillati</taxon>
        <taxon>Bacillota</taxon>
        <taxon>Bacilli</taxon>
        <taxon>Lactobacillales</taxon>
        <taxon>Carnobacteriaceae</taxon>
        <taxon>Dolosigranulum</taxon>
    </lineage>
</organism>
<proteinExistence type="predicted"/>
<feature type="transmembrane region" description="Helical" evidence="1">
    <location>
        <begin position="7"/>
        <end position="27"/>
    </location>
</feature>
<keyword evidence="1" id="KW-0472">Membrane</keyword>
<evidence type="ECO:0000313" key="3">
    <source>
        <dbReference type="Proteomes" id="UP000190409"/>
    </source>
</evidence>
<feature type="transmembrane region" description="Helical" evidence="1">
    <location>
        <begin position="47"/>
        <end position="69"/>
    </location>
</feature>
<dbReference type="EMBL" id="MUYF01000003">
    <property type="protein sequence ID" value="OOL80854.1"/>
    <property type="molecule type" value="Genomic_DNA"/>
</dbReference>
<dbReference type="AlphaFoldDB" id="A0A1S8KM85"/>
<evidence type="ECO:0000256" key="1">
    <source>
        <dbReference type="SAM" id="Phobius"/>
    </source>
</evidence>
<dbReference type="Proteomes" id="UP000190409">
    <property type="component" value="Unassembled WGS sequence"/>
</dbReference>
<evidence type="ECO:0000313" key="2">
    <source>
        <dbReference type="EMBL" id="OOL80854.1"/>
    </source>
</evidence>
<keyword evidence="1" id="KW-1133">Transmembrane helix</keyword>
<protein>
    <submittedName>
        <fullName evidence="2">Uncharacterized protein</fullName>
    </submittedName>
</protein>
<reference evidence="2 3" key="1">
    <citation type="submission" date="2017-01" db="EMBL/GenBank/DDBJ databases">
        <title>Complete Genome Sequence of Dolosigranulum pigrum isolated from a Patient with interstitial lung disease.</title>
        <authorList>
            <person name="Mukhopadhyay R."/>
            <person name="Joaquin J."/>
            <person name="Hogue R."/>
            <person name="Fitzgerald S."/>
            <person name="Jospin G."/>
            <person name="Eisen J.A."/>
            <person name="Chaturvedi V."/>
        </authorList>
    </citation>
    <scope>NUCLEOTIDE SEQUENCE [LARGE SCALE GENOMIC DNA]</scope>
    <source>
        <strain evidence="2 3">15S00348</strain>
    </source>
</reference>
<comment type="caution">
    <text evidence="2">The sequence shown here is derived from an EMBL/GenBank/DDBJ whole genome shotgun (WGS) entry which is preliminary data.</text>
</comment>
<feature type="transmembrane region" description="Helical" evidence="1">
    <location>
        <begin position="114"/>
        <end position="131"/>
    </location>
</feature>
<gene>
    <name evidence="2" type="ORF">BWX42_02910</name>
</gene>
<sequence>MSNFVRTLLKICIFISSYIPIILLIFIQNMRELSLVEIKNTFTQYKIIWLILVALMIISFTGLCLWLKYIKRTFSDSNRRLHAITDIKGYNGEILNFFVTYIVPLLALDLNSSTSIVVNLLLVIMNSIYFIRNDYLYYNMLLILLGYNIFESSEGYIIISKKDKFEIINKSLKAVQIGTSNLFYID</sequence>
<feature type="transmembrane region" description="Helical" evidence="1">
    <location>
        <begin position="90"/>
        <end position="108"/>
    </location>
</feature>
<accession>A0A1S8KM85</accession>
<keyword evidence="1" id="KW-0812">Transmembrane</keyword>
<name>A0A1S8KM85_9LACT</name>